<dbReference type="EMBL" id="OBEB01000001">
    <property type="protein sequence ID" value="SNY45861.1"/>
    <property type="molecule type" value="Genomic_DNA"/>
</dbReference>
<evidence type="ECO:0000313" key="2">
    <source>
        <dbReference type="Proteomes" id="UP000219353"/>
    </source>
</evidence>
<protein>
    <recommendedName>
        <fullName evidence="3">ABC transporter substrate-binding protein</fullName>
    </recommendedName>
</protein>
<reference evidence="2" key="1">
    <citation type="submission" date="2017-09" db="EMBL/GenBank/DDBJ databases">
        <authorList>
            <person name="Varghese N."/>
            <person name="Submissions S."/>
        </authorList>
    </citation>
    <scope>NUCLEOTIDE SEQUENCE [LARGE SCALE GENOMIC DNA]</scope>
    <source>
        <strain evidence="2">CGMCC 1.12461</strain>
    </source>
</reference>
<organism evidence="1 2">
    <name type="scientific">Arsukibacterium tuosuense</name>
    <dbReference type="NCBI Taxonomy" id="1323745"/>
    <lineage>
        <taxon>Bacteria</taxon>
        <taxon>Pseudomonadati</taxon>
        <taxon>Pseudomonadota</taxon>
        <taxon>Gammaproteobacteria</taxon>
        <taxon>Chromatiales</taxon>
        <taxon>Chromatiaceae</taxon>
        <taxon>Arsukibacterium</taxon>
    </lineage>
</organism>
<evidence type="ECO:0008006" key="3">
    <source>
        <dbReference type="Google" id="ProtNLM"/>
    </source>
</evidence>
<accession>A0A285IFZ0</accession>
<dbReference type="AlphaFoldDB" id="A0A285IFZ0"/>
<keyword evidence="2" id="KW-1185">Reference proteome</keyword>
<dbReference type="Proteomes" id="UP000219353">
    <property type="component" value="Unassembled WGS sequence"/>
</dbReference>
<dbReference type="OrthoDB" id="8439154at2"/>
<gene>
    <name evidence="1" type="ORF">SAMN06297280_0973</name>
</gene>
<dbReference type="RefSeq" id="WP_097110173.1">
    <property type="nucleotide sequence ID" value="NZ_OBEB01000001.1"/>
</dbReference>
<proteinExistence type="predicted"/>
<evidence type="ECO:0000313" key="1">
    <source>
        <dbReference type="EMBL" id="SNY45861.1"/>
    </source>
</evidence>
<sequence>MLLKRYLLLLATLTPGYIAPVAAGERAQYQIQSLEWVINSAPPFHILDGPHAGLGICDALIDVVNEHLPELASNRYVLPQTRIRQQFQRKANQCFPCMIYRPTPGETIQSEPTHFYHPHGIITTTEKARTIQARHGNPVRLASLINDRSFRFGYPDGRHYPAVQNILDQALQNEISRIAHTGENATVAILSMIKKGRIDYTLEYQILHNFDKAENAAGNLVFLPIAETQGQHVLGAIGCTNTEWGRAAIAKINQVLPLVRRHPEFLKVLGLWFNDDPEAGPYLDLLQERVWQADE</sequence>
<name>A0A285IFZ0_9GAMM</name>